<keyword evidence="3" id="KW-1185">Reference proteome</keyword>
<evidence type="ECO:0000313" key="3">
    <source>
        <dbReference type="Proteomes" id="UP000324091"/>
    </source>
</evidence>
<protein>
    <submittedName>
        <fullName evidence="2">Dual specificity protein phosphatase 8</fullName>
    </submittedName>
</protein>
<dbReference type="PROSITE" id="PS50206">
    <property type="entry name" value="RHODANESE_3"/>
    <property type="match status" value="1"/>
</dbReference>
<evidence type="ECO:0000259" key="1">
    <source>
        <dbReference type="PROSITE" id="PS50206"/>
    </source>
</evidence>
<dbReference type="InterPro" id="IPR036873">
    <property type="entry name" value="Rhodanese-like_dom_sf"/>
</dbReference>
<dbReference type="EMBL" id="RHFK02000005">
    <property type="protein sequence ID" value="TWW75632.1"/>
    <property type="molecule type" value="Genomic_DNA"/>
</dbReference>
<dbReference type="InterPro" id="IPR001763">
    <property type="entry name" value="Rhodanese-like_dom"/>
</dbReference>
<proteinExistence type="predicted"/>
<reference evidence="2 3" key="1">
    <citation type="submission" date="2019-04" db="EMBL/GenBank/DDBJ databases">
        <title>Chromosome genome assembly for Takifugu flavidus.</title>
        <authorList>
            <person name="Xiao S."/>
        </authorList>
    </citation>
    <scope>NUCLEOTIDE SEQUENCE [LARGE SCALE GENOMIC DNA]</scope>
    <source>
        <strain evidence="2">HTHZ2018</strain>
        <tissue evidence="2">Muscle</tissue>
    </source>
</reference>
<accession>A0A5C6P7H1</accession>
<sequence length="183" mass="19989">MSRTESSVIGGQRKYEAPSSCDLSSFISSFLSLPPPLLLSSAIFLPSAYGESSASSYNMAGEKGPTKRSAMDIKRLASLIQRGAGRLLVIDSRTFSEYNASHVQGAINVCCSKLVKRRLQQDKVSVTELLQPNGKVKVELGRKQEVVVYDQNSKEVGQLSKDGFVQILMGKLESTFHRVSLLT</sequence>
<dbReference type="Pfam" id="PF00581">
    <property type="entry name" value="Rhodanese"/>
    <property type="match status" value="1"/>
</dbReference>
<dbReference type="CDD" id="cd01446">
    <property type="entry name" value="DSP_MapKP"/>
    <property type="match status" value="1"/>
</dbReference>
<feature type="domain" description="Rhodanese" evidence="1">
    <location>
        <begin position="83"/>
        <end position="160"/>
    </location>
</feature>
<gene>
    <name evidence="2" type="ORF">D4764_13G0002940</name>
</gene>
<dbReference type="Gene3D" id="3.40.250.10">
    <property type="entry name" value="Rhodanese-like domain"/>
    <property type="match status" value="1"/>
</dbReference>
<name>A0A5C6P7H1_9TELE</name>
<evidence type="ECO:0000313" key="2">
    <source>
        <dbReference type="EMBL" id="TWW75632.1"/>
    </source>
</evidence>
<dbReference type="Proteomes" id="UP000324091">
    <property type="component" value="Chromosome 13"/>
</dbReference>
<comment type="caution">
    <text evidence="2">The sequence shown here is derived from an EMBL/GenBank/DDBJ whole genome shotgun (WGS) entry which is preliminary data.</text>
</comment>
<organism evidence="2 3">
    <name type="scientific">Takifugu flavidus</name>
    <name type="common">sansaifugu</name>
    <dbReference type="NCBI Taxonomy" id="433684"/>
    <lineage>
        <taxon>Eukaryota</taxon>
        <taxon>Metazoa</taxon>
        <taxon>Chordata</taxon>
        <taxon>Craniata</taxon>
        <taxon>Vertebrata</taxon>
        <taxon>Euteleostomi</taxon>
        <taxon>Actinopterygii</taxon>
        <taxon>Neopterygii</taxon>
        <taxon>Teleostei</taxon>
        <taxon>Neoteleostei</taxon>
        <taxon>Acanthomorphata</taxon>
        <taxon>Eupercaria</taxon>
        <taxon>Tetraodontiformes</taxon>
        <taxon>Tetradontoidea</taxon>
        <taxon>Tetraodontidae</taxon>
        <taxon>Takifugu</taxon>
    </lineage>
</organism>
<dbReference type="FunFam" id="3.40.250.10:FF:000020">
    <property type="entry name" value="Dual specificity protein phosphatase 8"/>
    <property type="match status" value="1"/>
</dbReference>
<dbReference type="AlphaFoldDB" id="A0A5C6P7H1"/>
<dbReference type="SUPFAM" id="SSF52821">
    <property type="entry name" value="Rhodanese/Cell cycle control phosphatase"/>
    <property type="match status" value="1"/>
</dbReference>
<feature type="non-terminal residue" evidence="2">
    <location>
        <position position="183"/>
    </location>
</feature>